<organism evidence="1 2">
    <name type="scientific">Aspergillus niger ATCC 13496</name>
    <dbReference type="NCBI Taxonomy" id="1353008"/>
    <lineage>
        <taxon>Eukaryota</taxon>
        <taxon>Fungi</taxon>
        <taxon>Dikarya</taxon>
        <taxon>Ascomycota</taxon>
        <taxon>Pezizomycotina</taxon>
        <taxon>Eurotiomycetes</taxon>
        <taxon>Eurotiomycetidae</taxon>
        <taxon>Eurotiales</taxon>
        <taxon>Aspergillaceae</taxon>
        <taxon>Aspergillus</taxon>
        <taxon>Aspergillus subgen. Circumdati</taxon>
    </lineage>
</organism>
<reference evidence="1 2" key="1">
    <citation type="submission" date="2018-07" db="EMBL/GenBank/DDBJ databases">
        <title>Section-level genome sequencing of Aspergillus section Nigri to investigate inter- and intra-species variation.</title>
        <authorList>
            <consortium name="DOE Joint Genome Institute"/>
            <person name="Vesth T.C."/>
            <person name="Nybo J.L."/>
            <person name="Theobald S."/>
            <person name="Frisvad J.C."/>
            <person name="Larsen T.O."/>
            <person name="Nielsen K.F."/>
            <person name="Hoof J.B."/>
            <person name="Brandl J."/>
            <person name="Salamov A."/>
            <person name="Riley R."/>
            <person name="Gladden J.M."/>
            <person name="Phatale P."/>
            <person name="Nielsen M.T."/>
            <person name="Lyhne E.K."/>
            <person name="Kogle M.E."/>
            <person name="Strasser K."/>
            <person name="McDonnell E."/>
            <person name="Barry K."/>
            <person name="Clum A."/>
            <person name="Chen C."/>
            <person name="Nolan M."/>
            <person name="Sandor L."/>
            <person name="Kuo A."/>
            <person name="Lipzen A."/>
            <person name="Hainaut M."/>
            <person name="Drula E."/>
            <person name="Tsang A."/>
            <person name="Magnuson J.K."/>
            <person name="Henrissat B."/>
            <person name="Wiebenga A."/>
            <person name="Simmons B.A."/>
            <person name="Makela M.R."/>
            <person name="De vries R.P."/>
            <person name="Grigoriev I.V."/>
            <person name="Mortensen U.H."/>
            <person name="Baker S.E."/>
            <person name="Andersen M.R."/>
        </authorList>
    </citation>
    <scope>NUCLEOTIDE SEQUENCE [LARGE SCALE GENOMIC DNA]</scope>
    <source>
        <strain evidence="1 2">ATCC 13496</strain>
    </source>
</reference>
<dbReference type="Proteomes" id="UP000253845">
    <property type="component" value="Unassembled WGS sequence"/>
</dbReference>
<sequence>MEDEGVKDKRRPKSSKTAALLLSFWISSGSPKKAASTFRSHHPRLSWLSILSLLCSGCLPCTVTLARTMTTTPLTSTTQPSGVLIRQFPDLLIRESSPSSMLAEAVDDARRSGVPFGPAT</sequence>
<proteinExistence type="predicted"/>
<dbReference type="AlphaFoldDB" id="A0A370BS10"/>
<evidence type="ECO:0000313" key="1">
    <source>
        <dbReference type="EMBL" id="RDH16299.1"/>
    </source>
</evidence>
<accession>A0A370BS10</accession>
<name>A0A370BS10_ASPNG</name>
<dbReference type="VEuPathDB" id="FungiDB:M747DRAFT_120934"/>
<gene>
    <name evidence="1" type="ORF">M747DRAFT_120934</name>
</gene>
<protein>
    <submittedName>
        <fullName evidence="1">Uncharacterized protein</fullName>
    </submittedName>
</protein>
<dbReference type="EMBL" id="KZ851940">
    <property type="protein sequence ID" value="RDH16299.1"/>
    <property type="molecule type" value="Genomic_DNA"/>
</dbReference>
<evidence type="ECO:0000313" key="2">
    <source>
        <dbReference type="Proteomes" id="UP000253845"/>
    </source>
</evidence>